<dbReference type="NCBIfam" id="TIGR00029">
    <property type="entry name" value="S20"/>
    <property type="match status" value="1"/>
</dbReference>
<evidence type="ECO:0000256" key="7">
    <source>
        <dbReference type="ARBA" id="ARBA00035136"/>
    </source>
</evidence>
<evidence type="ECO:0000256" key="9">
    <source>
        <dbReference type="SAM" id="MobiDB-lite"/>
    </source>
</evidence>
<evidence type="ECO:0000256" key="1">
    <source>
        <dbReference type="ARBA" id="ARBA00003134"/>
    </source>
</evidence>
<dbReference type="SUPFAM" id="SSF46992">
    <property type="entry name" value="Ribosomal protein S20"/>
    <property type="match status" value="1"/>
</dbReference>
<dbReference type="GO" id="GO:0015935">
    <property type="term" value="C:small ribosomal subunit"/>
    <property type="evidence" value="ECO:0007669"/>
    <property type="project" value="TreeGrafter"/>
</dbReference>
<dbReference type="GO" id="GO:0006412">
    <property type="term" value="P:translation"/>
    <property type="evidence" value="ECO:0007669"/>
    <property type="project" value="UniProtKB-UniRule"/>
</dbReference>
<dbReference type="InterPro" id="IPR036510">
    <property type="entry name" value="Ribosomal_bS20_sf"/>
</dbReference>
<evidence type="ECO:0000313" key="10">
    <source>
        <dbReference type="EMBL" id="QBF24070.1"/>
    </source>
</evidence>
<dbReference type="FunFam" id="1.20.58.110:FF:000001">
    <property type="entry name" value="30S ribosomal protein S20"/>
    <property type="match status" value="1"/>
</dbReference>
<feature type="region of interest" description="Disordered" evidence="9">
    <location>
        <begin position="1"/>
        <end position="22"/>
    </location>
</feature>
<evidence type="ECO:0000256" key="3">
    <source>
        <dbReference type="ARBA" id="ARBA00022730"/>
    </source>
</evidence>
<reference evidence="10 11" key="1">
    <citation type="submission" date="2019-02" db="EMBL/GenBank/DDBJ databases">
        <title>Draft Genome Sequence of Maize Bushy Stunt-like Phytoplasma group 16SrI-B (Aster yellows) in South Africa.</title>
        <authorList>
            <person name="Coetzee B."/>
            <person name="Douglas-Smit N."/>
            <person name="Maree H.J."/>
            <person name="Burger J.T."/>
            <person name="Kruger K."/>
            <person name="Pietersen G."/>
        </authorList>
    </citation>
    <scope>NUCLEOTIDE SEQUENCE [LARGE SCALE GENOMIC DNA]</scope>
    <source>
        <strain evidence="10 11">De Villa</strain>
    </source>
</reference>
<protein>
    <recommendedName>
        <fullName evidence="7 8">Small ribosomal subunit protein bS20</fullName>
    </recommendedName>
</protein>
<evidence type="ECO:0000256" key="5">
    <source>
        <dbReference type="ARBA" id="ARBA00022980"/>
    </source>
</evidence>
<dbReference type="EMBL" id="CP035949">
    <property type="protein sequence ID" value="QBF24070.1"/>
    <property type="molecule type" value="Genomic_DNA"/>
</dbReference>
<dbReference type="AlphaFoldDB" id="A0A4P6MB33"/>
<gene>
    <name evidence="8" type="primary">rpsT</name>
    <name evidence="10" type="ORF">EXT02_02690</name>
</gene>
<sequence>MANIKQQKKRNKTNEKRRLQNVSFKSSVKTVVKQVKTAVSNADKQKALALLSVAYKKFDKGVSKRVYHANFSARNKSDLQKLVNTL</sequence>
<keyword evidence="11" id="KW-1185">Reference proteome</keyword>
<proteinExistence type="inferred from homology"/>
<evidence type="ECO:0000256" key="8">
    <source>
        <dbReference type="HAMAP-Rule" id="MF_00500"/>
    </source>
</evidence>
<keyword evidence="3 8" id="KW-0699">rRNA-binding</keyword>
<dbReference type="InterPro" id="IPR002583">
    <property type="entry name" value="Ribosomal_bS20"/>
</dbReference>
<dbReference type="Gene3D" id="1.20.58.110">
    <property type="entry name" value="Ribosomal protein S20"/>
    <property type="match status" value="1"/>
</dbReference>
<dbReference type="HAMAP" id="MF_00500">
    <property type="entry name" value="Ribosomal_bS20"/>
    <property type="match status" value="1"/>
</dbReference>
<organism evidence="10 11">
    <name type="scientific">'Catharanthus roseus' aster yellows phytoplasma</name>
    <dbReference type="NCBI Taxonomy" id="1193712"/>
    <lineage>
        <taxon>Bacteria</taxon>
        <taxon>Bacillati</taxon>
        <taxon>Mycoplasmatota</taxon>
        <taxon>Mollicutes</taxon>
        <taxon>Acholeplasmatales</taxon>
        <taxon>Acholeplasmataceae</taxon>
        <taxon>Candidatus Phytoplasma</taxon>
        <taxon>16SrI (Aster yellows group)</taxon>
    </lineage>
</organism>
<feature type="compositionally biased region" description="Basic residues" evidence="9">
    <location>
        <begin position="1"/>
        <end position="11"/>
    </location>
</feature>
<evidence type="ECO:0000313" key="11">
    <source>
        <dbReference type="Proteomes" id="UP000289726"/>
    </source>
</evidence>
<dbReference type="GO" id="GO:0003735">
    <property type="term" value="F:structural constituent of ribosome"/>
    <property type="evidence" value="ECO:0007669"/>
    <property type="project" value="InterPro"/>
</dbReference>
<evidence type="ECO:0000256" key="2">
    <source>
        <dbReference type="ARBA" id="ARBA00007634"/>
    </source>
</evidence>
<name>A0A4P6MB33_9MOLU</name>
<keyword evidence="4 8" id="KW-0694">RNA-binding</keyword>
<evidence type="ECO:0000256" key="4">
    <source>
        <dbReference type="ARBA" id="ARBA00022884"/>
    </source>
</evidence>
<keyword evidence="5 8" id="KW-0689">Ribosomal protein</keyword>
<dbReference type="GO" id="GO:0005829">
    <property type="term" value="C:cytosol"/>
    <property type="evidence" value="ECO:0007669"/>
    <property type="project" value="TreeGrafter"/>
</dbReference>
<comment type="function">
    <text evidence="1 8">Binds directly to 16S ribosomal RNA.</text>
</comment>
<accession>A0A4P6MB33</accession>
<dbReference type="RefSeq" id="WP_130427957.1">
    <property type="nucleotide sequence ID" value="NZ_CP035949.1"/>
</dbReference>
<comment type="similarity">
    <text evidence="2 8">Belongs to the bacterial ribosomal protein bS20 family.</text>
</comment>
<evidence type="ECO:0000256" key="6">
    <source>
        <dbReference type="ARBA" id="ARBA00023274"/>
    </source>
</evidence>
<dbReference type="Proteomes" id="UP000289726">
    <property type="component" value="Chromosome"/>
</dbReference>
<dbReference type="Pfam" id="PF01649">
    <property type="entry name" value="Ribosomal_S20p"/>
    <property type="match status" value="1"/>
</dbReference>
<keyword evidence="6 8" id="KW-0687">Ribonucleoprotein</keyword>
<dbReference type="PANTHER" id="PTHR33398">
    <property type="entry name" value="30S RIBOSOMAL PROTEIN S20"/>
    <property type="match status" value="1"/>
</dbReference>
<dbReference type="PANTHER" id="PTHR33398:SF1">
    <property type="entry name" value="SMALL RIBOSOMAL SUBUNIT PROTEIN BS20C"/>
    <property type="match status" value="1"/>
</dbReference>
<dbReference type="GO" id="GO:0070181">
    <property type="term" value="F:small ribosomal subunit rRNA binding"/>
    <property type="evidence" value="ECO:0007669"/>
    <property type="project" value="TreeGrafter"/>
</dbReference>